<dbReference type="AlphaFoldDB" id="A0AAV4DIQ7"/>
<keyword evidence="2" id="KW-1185">Reference proteome</keyword>
<proteinExistence type="predicted"/>
<evidence type="ECO:0000313" key="2">
    <source>
        <dbReference type="Proteomes" id="UP000735302"/>
    </source>
</evidence>
<accession>A0AAV4DIQ7</accession>
<keyword evidence="1" id="KW-0675">Receptor</keyword>
<gene>
    <name evidence="1" type="ORF">PoB_007024600</name>
</gene>
<reference evidence="1 2" key="1">
    <citation type="journal article" date="2021" name="Elife">
        <title>Chloroplast acquisition without the gene transfer in kleptoplastic sea slugs, Plakobranchus ocellatus.</title>
        <authorList>
            <person name="Maeda T."/>
            <person name="Takahashi S."/>
            <person name="Yoshida T."/>
            <person name="Shimamura S."/>
            <person name="Takaki Y."/>
            <person name="Nagai Y."/>
            <person name="Toyoda A."/>
            <person name="Suzuki Y."/>
            <person name="Arimoto A."/>
            <person name="Ishii H."/>
            <person name="Satoh N."/>
            <person name="Nishiyama T."/>
            <person name="Hasebe M."/>
            <person name="Maruyama T."/>
            <person name="Minagawa J."/>
            <person name="Obokata J."/>
            <person name="Shigenobu S."/>
        </authorList>
    </citation>
    <scope>NUCLEOTIDE SEQUENCE [LARGE SCALE GENOMIC DNA]</scope>
</reference>
<dbReference type="Proteomes" id="UP000735302">
    <property type="component" value="Unassembled WGS sequence"/>
</dbReference>
<organism evidence="1 2">
    <name type="scientific">Plakobranchus ocellatus</name>
    <dbReference type="NCBI Taxonomy" id="259542"/>
    <lineage>
        <taxon>Eukaryota</taxon>
        <taxon>Metazoa</taxon>
        <taxon>Spiralia</taxon>
        <taxon>Lophotrochozoa</taxon>
        <taxon>Mollusca</taxon>
        <taxon>Gastropoda</taxon>
        <taxon>Heterobranchia</taxon>
        <taxon>Euthyneura</taxon>
        <taxon>Panpulmonata</taxon>
        <taxon>Sacoglossa</taxon>
        <taxon>Placobranchoidea</taxon>
        <taxon>Plakobranchidae</taxon>
        <taxon>Plakobranchus</taxon>
    </lineage>
</organism>
<name>A0AAV4DIQ7_9GAST</name>
<evidence type="ECO:0000313" key="1">
    <source>
        <dbReference type="EMBL" id="GFO43741.1"/>
    </source>
</evidence>
<sequence length="206" mass="23726">MPTCSVFTVLYVPTPQRYNRWKANHVARGECTINFEGTSGMMEVEADVVLWSRSVEKHWLRCVTMLLHKHLEPIYKRLTSDDLLKRCELKATQNPSESFHHSVWSRCSNKNLHSLPRVEFAVISAAAEYNRGPAAISTVKRALSFETGEYGRKFERARAHKRVLKSSVEEQQKEQKRRKLCEAAVEKARLEKEAEEGGPAYQAEMF</sequence>
<dbReference type="EMBL" id="BLXT01007896">
    <property type="protein sequence ID" value="GFO43741.1"/>
    <property type="molecule type" value="Genomic_DNA"/>
</dbReference>
<comment type="caution">
    <text evidence="1">The sequence shown here is derived from an EMBL/GenBank/DDBJ whole genome shotgun (WGS) entry which is preliminary data.</text>
</comment>
<protein>
    <submittedName>
        <fullName evidence="1">Opioid growth factor receptor</fullName>
    </submittedName>
</protein>